<evidence type="ECO:0000256" key="1">
    <source>
        <dbReference type="SAM" id="Phobius"/>
    </source>
</evidence>
<evidence type="ECO:0000313" key="3">
    <source>
        <dbReference type="Proteomes" id="UP000447833"/>
    </source>
</evidence>
<dbReference type="EMBL" id="WMEY01000007">
    <property type="protein sequence ID" value="MYL65479.1"/>
    <property type="molecule type" value="Genomic_DNA"/>
</dbReference>
<reference evidence="2 3" key="1">
    <citation type="submission" date="2019-11" db="EMBL/GenBank/DDBJ databases">
        <title>Genome sequences of 17 halophilic strains isolated from different environments.</title>
        <authorList>
            <person name="Furrow R.E."/>
        </authorList>
    </citation>
    <scope>NUCLEOTIDE SEQUENCE [LARGE SCALE GENOMIC DNA]</scope>
    <source>
        <strain evidence="2 3">22506_14_FS</strain>
    </source>
</reference>
<accession>A0A845F3V0</accession>
<gene>
    <name evidence="2" type="ORF">GLW07_19145</name>
</gene>
<proteinExistence type="predicted"/>
<dbReference type="AlphaFoldDB" id="A0A845F3V0"/>
<evidence type="ECO:0000313" key="2">
    <source>
        <dbReference type="EMBL" id="MYL65479.1"/>
    </source>
</evidence>
<sequence length="61" mass="6645">MEFLAVILMTIGLIAAPVIGFFYPSWRSMKGAALSDSQLYGVRALGIGILLLMFILSQLIL</sequence>
<keyword evidence="1" id="KW-0812">Transmembrane</keyword>
<dbReference type="Proteomes" id="UP000447833">
    <property type="component" value="Unassembled WGS sequence"/>
</dbReference>
<feature type="transmembrane region" description="Helical" evidence="1">
    <location>
        <begin position="6"/>
        <end position="26"/>
    </location>
</feature>
<name>A0A845F3V0_9BACL</name>
<keyword evidence="1" id="KW-1133">Transmembrane helix</keyword>
<organism evidence="2 3">
    <name type="scientific">Guptibacillus hwajinpoensis</name>
    <dbReference type="NCBI Taxonomy" id="208199"/>
    <lineage>
        <taxon>Bacteria</taxon>
        <taxon>Bacillati</taxon>
        <taxon>Bacillota</taxon>
        <taxon>Bacilli</taxon>
        <taxon>Bacillales</taxon>
        <taxon>Guptibacillaceae</taxon>
        <taxon>Guptibacillus</taxon>
    </lineage>
</organism>
<feature type="transmembrane region" description="Helical" evidence="1">
    <location>
        <begin position="38"/>
        <end position="60"/>
    </location>
</feature>
<dbReference type="RefSeq" id="WP_160920893.1">
    <property type="nucleotide sequence ID" value="NZ_WMEY01000007.1"/>
</dbReference>
<protein>
    <submittedName>
        <fullName evidence="2">Uncharacterized protein</fullName>
    </submittedName>
</protein>
<keyword evidence="1" id="KW-0472">Membrane</keyword>
<comment type="caution">
    <text evidence="2">The sequence shown here is derived from an EMBL/GenBank/DDBJ whole genome shotgun (WGS) entry which is preliminary data.</text>
</comment>